<gene>
    <name evidence="1" type="ORF">JI741_32200</name>
</gene>
<dbReference type="Gene3D" id="3.40.50.2300">
    <property type="match status" value="1"/>
</dbReference>
<reference evidence="1 2" key="1">
    <citation type="submission" date="2021-01" db="EMBL/GenBank/DDBJ databases">
        <title>Chryseolinea sp. Jin1 Genome sequencing and assembly.</title>
        <authorList>
            <person name="Kim I."/>
        </authorList>
    </citation>
    <scope>NUCLEOTIDE SEQUENCE [LARGE SCALE GENOMIC DNA]</scope>
    <source>
        <strain evidence="1 2">Jin1</strain>
    </source>
</reference>
<sequence>MKQLTVMAVDDDQDDLDLFKQVLLELDQKVNLIVAYNGKETIDGFQN</sequence>
<organism evidence="1 2">
    <name type="scientific">Chryseolinea lacunae</name>
    <dbReference type="NCBI Taxonomy" id="2801331"/>
    <lineage>
        <taxon>Bacteria</taxon>
        <taxon>Pseudomonadati</taxon>
        <taxon>Bacteroidota</taxon>
        <taxon>Cytophagia</taxon>
        <taxon>Cytophagales</taxon>
        <taxon>Fulvivirgaceae</taxon>
        <taxon>Chryseolinea</taxon>
    </lineage>
</organism>
<keyword evidence="2" id="KW-1185">Reference proteome</keyword>
<evidence type="ECO:0000313" key="2">
    <source>
        <dbReference type="Proteomes" id="UP000613030"/>
    </source>
</evidence>
<name>A0ABS1L2S5_9BACT</name>
<dbReference type="EMBL" id="JAERRB010000022">
    <property type="protein sequence ID" value="MBL0745939.1"/>
    <property type="molecule type" value="Genomic_DNA"/>
</dbReference>
<proteinExistence type="predicted"/>
<dbReference type="RefSeq" id="WP_202016682.1">
    <property type="nucleotide sequence ID" value="NZ_JAERRB010000022.1"/>
</dbReference>
<dbReference type="InterPro" id="IPR011006">
    <property type="entry name" value="CheY-like_superfamily"/>
</dbReference>
<dbReference type="SUPFAM" id="SSF52172">
    <property type="entry name" value="CheY-like"/>
    <property type="match status" value="1"/>
</dbReference>
<comment type="caution">
    <text evidence="1">The sequence shown here is derived from an EMBL/GenBank/DDBJ whole genome shotgun (WGS) entry which is preliminary data.</text>
</comment>
<evidence type="ECO:0008006" key="3">
    <source>
        <dbReference type="Google" id="ProtNLM"/>
    </source>
</evidence>
<accession>A0ABS1L2S5</accession>
<evidence type="ECO:0000313" key="1">
    <source>
        <dbReference type="EMBL" id="MBL0745939.1"/>
    </source>
</evidence>
<protein>
    <recommendedName>
        <fullName evidence="3">Response regulatory domain-containing protein</fullName>
    </recommendedName>
</protein>
<dbReference type="Proteomes" id="UP000613030">
    <property type="component" value="Unassembled WGS sequence"/>
</dbReference>